<keyword evidence="1" id="KW-1133">Transmembrane helix</keyword>
<evidence type="ECO:0000313" key="2">
    <source>
        <dbReference type="EMBL" id="MBB5982318.1"/>
    </source>
</evidence>
<evidence type="ECO:0008006" key="4">
    <source>
        <dbReference type="Google" id="ProtNLM"/>
    </source>
</evidence>
<feature type="transmembrane region" description="Helical" evidence="1">
    <location>
        <begin position="40"/>
        <end position="58"/>
    </location>
</feature>
<feature type="transmembrane region" description="Helical" evidence="1">
    <location>
        <begin position="64"/>
        <end position="83"/>
    </location>
</feature>
<keyword evidence="1" id="KW-0812">Transmembrane</keyword>
<accession>A0A841E4Q0</accession>
<protein>
    <recommendedName>
        <fullName evidence="4">Nudix hydrolase domain-containing protein</fullName>
    </recommendedName>
</protein>
<evidence type="ECO:0000256" key="1">
    <source>
        <dbReference type="SAM" id="Phobius"/>
    </source>
</evidence>
<gene>
    <name evidence="2" type="ORF">HDA44_005659</name>
</gene>
<dbReference type="Proteomes" id="UP000558997">
    <property type="component" value="Unassembled WGS sequence"/>
</dbReference>
<dbReference type="EMBL" id="JACHNF010000001">
    <property type="protein sequence ID" value="MBB5982318.1"/>
    <property type="molecule type" value="Genomic_DNA"/>
</dbReference>
<dbReference type="AlphaFoldDB" id="A0A841E4Q0"/>
<organism evidence="2 3">
    <name type="scientific">Kribbella solani</name>
    <dbReference type="NCBI Taxonomy" id="236067"/>
    <lineage>
        <taxon>Bacteria</taxon>
        <taxon>Bacillati</taxon>
        <taxon>Actinomycetota</taxon>
        <taxon>Actinomycetes</taxon>
        <taxon>Propionibacteriales</taxon>
        <taxon>Kribbellaceae</taxon>
        <taxon>Kribbella</taxon>
    </lineage>
</organism>
<dbReference type="RefSeq" id="WP_184839445.1">
    <property type="nucleotide sequence ID" value="NZ_BAAAVN010000008.1"/>
</dbReference>
<evidence type="ECO:0000313" key="3">
    <source>
        <dbReference type="Proteomes" id="UP000558997"/>
    </source>
</evidence>
<keyword evidence="1" id="KW-0472">Membrane</keyword>
<comment type="caution">
    <text evidence="2">The sequence shown here is derived from an EMBL/GenBank/DDBJ whole genome shotgun (WGS) entry which is preliminary data.</text>
</comment>
<name>A0A841E4Q0_9ACTN</name>
<sequence length="407" mass="44296">MGELDTVTSAKPVRHGAGLWLSHRFSASWGWARLLLIKNWAVVAGTVLSLIGVLALGVESLGTGVIAVVLAVVGLIPLVSDWVKVRQELQDLYSLDHPVPDVVLEGDWQLVRCAQGRVVTSPSVDRSLDRPVAVDSRPYRLPPDLAAVKPTVIALARSQRSRTAAPPFDGLNVGLCDDPDPSGGAVRLQPVRYFDMMASNYLAGHQWLSRSLGRPVADITQRLISDDGRLIALNSTGLGNQVGVSTVALTTDGWMLLVHQGVASRSSAGLVAPSGSGSLEPLDLVGRDRLSDVVAAGMERELREELGLVSTAMRDVRIETQVRGYGRWLEKGAKPEFYGVTRIHAELRDLDLRIDVSERQFVTRHVPIRPDDVRRLLAGERFEALGQGVPSVPLELCLARWRESQSF</sequence>
<proteinExistence type="predicted"/>
<reference evidence="2 3" key="1">
    <citation type="submission" date="2020-08" db="EMBL/GenBank/DDBJ databases">
        <title>Sequencing the genomes of 1000 actinobacteria strains.</title>
        <authorList>
            <person name="Klenk H.-P."/>
        </authorList>
    </citation>
    <scope>NUCLEOTIDE SEQUENCE [LARGE SCALE GENOMIC DNA]</scope>
    <source>
        <strain evidence="2 3">DSM 17294</strain>
    </source>
</reference>
<keyword evidence="3" id="KW-1185">Reference proteome</keyword>